<evidence type="ECO:0000313" key="3">
    <source>
        <dbReference type="Proteomes" id="UP000070444"/>
    </source>
</evidence>
<dbReference type="Proteomes" id="UP000070444">
    <property type="component" value="Unassembled WGS sequence"/>
</dbReference>
<name>A0A137NPR5_CONC2</name>
<accession>A0A137NPR5</accession>
<dbReference type="EMBL" id="KQ965235">
    <property type="protein sequence ID" value="KXN64718.1"/>
    <property type="molecule type" value="Genomic_DNA"/>
</dbReference>
<feature type="chain" id="PRO_5007293870" evidence="1">
    <location>
        <begin position="19"/>
        <end position="75"/>
    </location>
</feature>
<sequence>MLFYLIFCTFFQVRSVVNKRPGGTSNSFCNQPGQYWGLGGSNINLVELPISGDLGTKFTTILQLIPFQKVAMNAL</sequence>
<keyword evidence="1" id="KW-0732">Signal</keyword>
<feature type="signal peptide" evidence="1">
    <location>
        <begin position="1"/>
        <end position="18"/>
    </location>
</feature>
<organism evidence="2 3">
    <name type="scientific">Conidiobolus coronatus (strain ATCC 28846 / CBS 209.66 / NRRL 28638)</name>
    <name type="common">Delacroixia coronata</name>
    <dbReference type="NCBI Taxonomy" id="796925"/>
    <lineage>
        <taxon>Eukaryota</taxon>
        <taxon>Fungi</taxon>
        <taxon>Fungi incertae sedis</taxon>
        <taxon>Zoopagomycota</taxon>
        <taxon>Entomophthoromycotina</taxon>
        <taxon>Entomophthoromycetes</taxon>
        <taxon>Entomophthorales</taxon>
        <taxon>Ancylistaceae</taxon>
        <taxon>Conidiobolus</taxon>
    </lineage>
</organism>
<proteinExistence type="predicted"/>
<gene>
    <name evidence="2" type="ORF">CONCODRAFT_14052</name>
</gene>
<keyword evidence="3" id="KW-1185">Reference proteome</keyword>
<protein>
    <submittedName>
        <fullName evidence="2">Uncharacterized protein</fullName>
    </submittedName>
</protein>
<reference evidence="2 3" key="1">
    <citation type="journal article" date="2015" name="Genome Biol. Evol.">
        <title>Phylogenomic analyses indicate that early fungi evolved digesting cell walls of algal ancestors of land plants.</title>
        <authorList>
            <person name="Chang Y."/>
            <person name="Wang S."/>
            <person name="Sekimoto S."/>
            <person name="Aerts A.L."/>
            <person name="Choi C."/>
            <person name="Clum A."/>
            <person name="LaButti K.M."/>
            <person name="Lindquist E.A."/>
            <person name="Yee Ngan C."/>
            <person name="Ohm R.A."/>
            <person name="Salamov A.A."/>
            <person name="Grigoriev I.V."/>
            <person name="Spatafora J.W."/>
            <person name="Berbee M.L."/>
        </authorList>
    </citation>
    <scope>NUCLEOTIDE SEQUENCE [LARGE SCALE GENOMIC DNA]</scope>
    <source>
        <strain evidence="2 3">NRRL 28638</strain>
    </source>
</reference>
<dbReference type="AlphaFoldDB" id="A0A137NPR5"/>
<evidence type="ECO:0000313" key="2">
    <source>
        <dbReference type="EMBL" id="KXN64718.1"/>
    </source>
</evidence>
<evidence type="ECO:0000256" key="1">
    <source>
        <dbReference type="SAM" id="SignalP"/>
    </source>
</evidence>